<dbReference type="EMBL" id="BFAD01000008">
    <property type="protein sequence ID" value="GBE85839.1"/>
    <property type="molecule type" value="Genomic_DNA"/>
</dbReference>
<dbReference type="AlphaFoldDB" id="A0A401GUH9"/>
<reference evidence="2 3" key="1">
    <citation type="journal article" date="2018" name="Sci. Rep.">
        <title>Genome sequence of the cauliflower mushroom Sparassis crispa (Hanabiratake) and its association with beneficial usage.</title>
        <authorList>
            <person name="Kiyama R."/>
            <person name="Furutani Y."/>
            <person name="Kawaguchi K."/>
            <person name="Nakanishi T."/>
        </authorList>
    </citation>
    <scope>NUCLEOTIDE SEQUENCE [LARGE SCALE GENOMIC DNA]</scope>
</reference>
<proteinExistence type="predicted"/>
<feature type="region of interest" description="Disordered" evidence="1">
    <location>
        <begin position="596"/>
        <end position="622"/>
    </location>
</feature>
<feature type="region of interest" description="Disordered" evidence="1">
    <location>
        <begin position="89"/>
        <end position="125"/>
    </location>
</feature>
<feature type="compositionally biased region" description="Polar residues" evidence="1">
    <location>
        <begin position="95"/>
        <end position="109"/>
    </location>
</feature>
<evidence type="ECO:0000313" key="3">
    <source>
        <dbReference type="Proteomes" id="UP000287166"/>
    </source>
</evidence>
<gene>
    <name evidence="2" type="ORF">SCP_0803610</name>
</gene>
<keyword evidence="3" id="KW-1185">Reference proteome</keyword>
<protein>
    <submittedName>
        <fullName evidence="2">Uncharacterized protein</fullName>
    </submittedName>
</protein>
<dbReference type="RefSeq" id="XP_027616752.1">
    <property type="nucleotide sequence ID" value="XM_027760951.1"/>
</dbReference>
<accession>A0A401GUH9</accession>
<dbReference type="Proteomes" id="UP000287166">
    <property type="component" value="Unassembled WGS sequence"/>
</dbReference>
<evidence type="ECO:0000256" key="1">
    <source>
        <dbReference type="SAM" id="MobiDB-lite"/>
    </source>
</evidence>
<dbReference type="InParanoid" id="A0A401GUH9"/>
<feature type="region of interest" description="Disordered" evidence="1">
    <location>
        <begin position="258"/>
        <end position="336"/>
    </location>
</feature>
<comment type="caution">
    <text evidence="2">The sequence shown here is derived from an EMBL/GenBank/DDBJ whole genome shotgun (WGS) entry which is preliminary data.</text>
</comment>
<organism evidence="2 3">
    <name type="scientific">Sparassis crispa</name>
    <dbReference type="NCBI Taxonomy" id="139825"/>
    <lineage>
        <taxon>Eukaryota</taxon>
        <taxon>Fungi</taxon>
        <taxon>Dikarya</taxon>
        <taxon>Basidiomycota</taxon>
        <taxon>Agaricomycotina</taxon>
        <taxon>Agaricomycetes</taxon>
        <taxon>Polyporales</taxon>
        <taxon>Sparassidaceae</taxon>
        <taxon>Sparassis</taxon>
    </lineage>
</organism>
<dbReference type="GeneID" id="38782756"/>
<sequence length="699" mass="75813">MSFQPSNFSDFSTNFSLPSGSASLHQSFTDHDIAGLELSELMKNRHVADLYTELRRTSAQVVKLSDVQTELMQVMQENKQLTQELQALKSEKSRSPSFVSTSTLMPSDSVSHRGGTISQDSSIVSPPVPKKTYPFTVLWNKEDCKKDDDVHITVANPERIPMDQAVRHENGDLISSAEWHAIQTTARVVKNELLSLPPPRDCQYRNIKRTKKVFKAAYPREWEAAMLKMEKQQPLLALCSDHWKAEYIIGPMLLQQHKPDSELDNDDDDVSHVSTSATNTRASEHGEISASMASQVSVANKRRHVHSTSSSKPKKKPVAGVVSQHAEGRTSGPVATPALEPQLSLTSAPVTMPVEPQLSAIGNILAQVPSAPPSVVASVISPSVSGLTVKSAIDISFINVDPSIENLIDALSSSHPDLISGLELLNSMKLTPVFDISSPTSEVITFIERIENADPNSPDLSEDNLGTVWGHYQFTAGSMTSSSTLVSWDGIGSEAARRLIATTIKTCKVARHVCFVSGIKTNTYLSDAYLEMTVEILWRLWKAAGGPVVKGKGKAFTSSDSRTMSTADAITSIPDSSAATLTPSATTLVNVSQPSANTGLSMNSDSCPSNSSGSGKPMANSNSDPRAYITSLNRDELFEWIIDRKLAVNMKLGKKSSSIKKDKLVSIILSAEATAQPSKAEVDVIVQQRKLKKMATSRV</sequence>
<name>A0A401GUH9_9APHY</name>
<dbReference type="STRING" id="139825.A0A401GUH9"/>
<feature type="compositionally biased region" description="Low complexity" evidence="1">
    <location>
        <begin position="601"/>
        <end position="615"/>
    </location>
</feature>
<feature type="compositionally biased region" description="Basic residues" evidence="1">
    <location>
        <begin position="300"/>
        <end position="317"/>
    </location>
</feature>
<evidence type="ECO:0000313" key="2">
    <source>
        <dbReference type="EMBL" id="GBE85839.1"/>
    </source>
</evidence>
<dbReference type="OrthoDB" id="3227833at2759"/>